<reference evidence="2" key="1">
    <citation type="submission" date="2009-04" db="EMBL/GenBank/DDBJ databases">
        <authorList>
            <person name="Weinstock G."/>
            <person name="Sodergren E."/>
            <person name="Clifton S."/>
            <person name="Fulton L."/>
            <person name="Fulton B."/>
            <person name="Courtney L."/>
            <person name="Fronick C."/>
            <person name="Harrison M."/>
            <person name="Strong C."/>
            <person name="Farmer C."/>
            <person name="Delahaunty K."/>
            <person name="Markovic C."/>
            <person name="Hall O."/>
            <person name="Minx P."/>
            <person name="Tomlinson C."/>
            <person name="Mitreva M."/>
            <person name="Nelson J."/>
            <person name="Hou S."/>
            <person name="Wollam A."/>
            <person name="Pepin K.H."/>
            <person name="Johnson M."/>
            <person name="Bhonagiri V."/>
            <person name="Nash W.E."/>
            <person name="Warren W."/>
            <person name="Chinwalla A."/>
            <person name="Mardis E.R."/>
            <person name="Wilson R.K."/>
        </authorList>
    </citation>
    <scope>NUCLEOTIDE SEQUENCE [LARGE SCALE GENOMIC DNA]</scope>
    <source>
        <strain evidence="2">ATCC 51147</strain>
    </source>
</reference>
<dbReference type="STRING" id="629741.GCWU000324_01100"/>
<feature type="transmembrane region" description="Helical" evidence="1">
    <location>
        <begin position="20"/>
        <end position="41"/>
    </location>
</feature>
<proteinExistence type="predicted"/>
<keyword evidence="1" id="KW-1133">Transmembrane helix</keyword>
<evidence type="ECO:0000256" key="1">
    <source>
        <dbReference type="SAM" id="Phobius"/>
    </source>
</evidence>
<keyword evidence="1" id="KW-0472">Membrane</keyword>
<dbReference type="EMBL" id="ACJW02000002">
    <property type="protein sequence ID" value="EEP69188.1"/>
    <property type="molecule type" value="Genomic_DNA"/>
</dbReference>
<dbReference type="Proteomes" id="UP000003009">
    <property type="component" value="Unassembled WGS sequence"/>
</dbReference>
<comment type="caution">
    <text evidence="2">The sequence shown here is derived from an EMBL/GenBank/DDBJ whole genome shotgun (WGS) entry which is preliminary data.</text>
</comment>
<evidence type="ECO:0000313" key="3">
    <source>
        <dbReference type="Proteomes" id="UP000003009"/>
    </source>
</evidence>
<dbReference type="HOGENOM" id="CLU_1914252_0_0_4"/>
<evidence type="ECO:0000313" key="2">
    <source>
        <dbReference type="EMBL" id="EEP69188.1"/>
    </source>
</evidence>
<keyword evidence="3" id="KW-1185">Reference proteome</keyword>
<dbReference type="AlphaFoldDB" id="C4GG33"/>
<name>C4GG33_9NEIS</name>
<gene>
    <name evidence="2" type="ORF">GCWU000324_01100</name>
</gene>
<organism evidence="2 3">
    <name type="scientific">Kingella oralis ATCC 51147</name>
    <dbReference type="NCBI Taxonomy" id="629741"/>
    <lineage>
        <taxon>Bacteria</taxon>
        <taxon>Pseudomonadati</taxon>
        <taxon>Pseudomonadota</taxon>
        <taxon>Betaproteobacteria</taxon>
        <taxon>Neisseriales</taxon>
        <taxon>Neisseriaceae</taxon>
        <taxon>Kingella</taxon>
    </lineage>
</organism>
<protein>
    <submittedName>
        <fullName evidence="2">Uncharacterized protein</fullName>
    </submittedName>
</protein>
<dbReference type="GeneID" id="84906641"/>
<sequence>MENNKQDLINKIRKNVQIGIFAIAIIINGVLLFYFSALFLIPPQIAYFKSKNINNIKEGCLYFVGDDFKNRPIHRINGYNGSLFGDLLITDSPASIKFKNRNRGTALYGNNEIWEKNYCYKVKYVPVHFLNEDSSYIYDFIY</sequence>
<dbReference type="RefSeq" id="WP_003795093.1">
    <property type="nucleotide sequence ID" value="NZ_GG665871.1"/>
</dbReference>
<keyword evidence="1" id="KW-0812">Transmembrane</keyword>
<accession>C4GG33</accession>